<sequence precursor="true">MKLKPLSLMLGAALSFSALPVWAIDAFVVKDIRVEGLQRTDAGTVFNYLPVKVGENLDDSKAQQAIKALYATGFFNDVRLERSGDVLIVTVDERPTIAQININGAKLMDKDQIKTALKSQNFTEGRIFDQGVLDAAVQELKQQYYSRGRYSVQIKTSQTRLERNRVGIQFDISEGATAVIQQVNLVGSHVFKESKLLDEMSMSTPGWFSWYTRDDQYSRQKMTADLETLRSYYMDRGYLEYNIDSTQVAIGEDKETVFLTINMTEGPQYTVSDIKFAGESTLSQAELEKMVNIKPGEIFNRSKLNKATTTISGKLGNDGYAFANVNAVPEVDKVNHTVAFTFYVDPGRKVYVRNINITGNTMTRDEVVRRELRQLESAPYDASKVDRSKQRLNQLDYFQEVTIDTPPVPESPDQVDMNVKVTEKKTGQFNIGAGYGQSEGVVLIASVSQTNFLGSGKAFSAEFNNSSAQRVYSLGLSDPYATPDGISMGWNFYKRDTDPSYNSLGNYTTSGWGGALNFGLPVTEFNSIGMGLAYDNLEIITNANTPKYVNEFVNEFGAKTGTFSVNTKFGRDTRDSASYPTKGWNFSTSAEAAIPSSDLKYYRLGLNSQYWIPFGDEGTALEWNLQGGYGGTYGNTTYPFYKNYYAGGVNSVRGFSYGTIGPKDENGDGMGGNRMLTNSLELFFPMPGLKNDKSTRLSLFIDSGLVRGPTDDVPAGSMRYSTGASFSWVSPIGPLKFSLAKALKKDESDKLESFQFQLGNIF</sequence>
<dbReference type="GO" id="GO:0043165">
    <property type="term" value="P:Gram-negative-bacterium-type cell outer membrane assembly"/>
    <property type="evidence" value="ECO:0007669"/>
    <property type="project" value="UniProtKB-UniRule"/>
</dbReference>
<proteinExistence type="inferred from homology"/>
<evidence type="ECO:0000256" key="9">
    <source>
        <dbReference type="NCBIfam" id="TIGR03303"/>
    </source>
</evidence>
<evidence type="ECO:0000313" key="11">
    <source>
        <dbReference type="EMBL" id="MBB5190046.1"/>
    </source>
</evidence>
<feature type="domain" description="POTRA" evidence="10">
    <location>
        <begin position="269"/>
        <end position="347"/>
    </location>
</feature>
<keyword evidence="12" id="KW-1185">Reference proteome</keyword>
<dbReference type="GO" id="GO:0009279">
    <property type="term" value="C:cell outer membrane"/>
    <property type="evidence" value="ECO:0007669"/>
    <property type="project" value="UniProtKB-SubCell"/>
</dbReference>
<evidence type="ECO:0000256" key="3">
    <source>
        <dbReference type="ARBA" id="ARBA00022692"/>
    </source>
</evidence>
<dbReference type="Gene3D" id="2.40.160.50">
    <property type="entry name" value="membrane protein fhac: a member of the omp85/tpsb transporter family"/>
    <property type="match status" value="1"/>
</dbReference>
<name>A0A840RC90_9NEIS</name>
<evidence type="ECO:0000256" key="7">
    <source>
        <dbReference type="ARBA" id="ARBA00023237"/>
    </source>
</evidence>
<keyword evidence="7 8" id="KW-0998">Cell outer membrane</keyword>
<dbReference type="InterPro" id="IPR010827">
    <property type="entry name" value="BamA/TamA_POTRA"/>
</dbReference>
<evidence type="ECO:0000256" key="6">
    <source>
        <dbReference type="ARBA" id="ARBA00023136"/>
    </source>
</evidence>
<evidence type="ECO:0000256" key="2">
    <source>
        <dbReference type="ARBA" id="ARBA00022452"/>
    </source>
</evidence>
<organism evidence="11 12">
    <name type="scientific">Silvimonas terrae</name>
    <dbReference type="NCBI Taxonomy" id="300266"/>
    <lineage>
        <taxon>Bacteria</taxon>
        <taxon>Pseudomonadati</taxon>
        <taxon>Pseudomonadota</taxon>
        <taxon>Betaproteobacteria</taxon>
        <taxon>Neisseriales</taxon>
        <taxon>Chitinibacteraceae</taxon>
        <taxon>Silvimonas</taxon>
    </lineage>
</organism>
<comment type="function">
    <text evidence="8">Part of the outer membrane protein assembly complex, which is involved in assembly and insertion of beta-barrel proteins into the outer membrane.</text>
</comment>
<feature type="domain" description="POTRA" evidence="10">
    <location>
        <begin position="27"/>
        <end position="94"/>
    </location>
</feature>
<keyword evidence="3 8" id="KW-0812">Transmembrane</keyword>
<evidence type="ECO:0000313" key="12">
    <source>
        <dbReference type="Proteomes" id="UP000543030"/>
    </source>
</evidence>
<evidence type="ECO:0000256" key="8">
    <source>
        <dbReference type="HAMAP-Rule" id="MF_01430"/>
    </source>
</evidence>
<feature type="domain" description="POTRA" evidence="10">
    <location>
        <begin position="178"/>
        <end position="266"/>
    </location>
</feature>
<dbReference type="InterPro" id="IPR023707">
    <property type="entry name" value="OM_assembly_BamA"/>
</dbReference>
<dbReference type="InterPro" id="IPR039910">
    <property type="entry name" value="D15-like"/>
</dbReference>
<keyword evidence="5 8" id="KW-0677">Repeat</keyword>
<feature type="domain" description="POTRA" evidence="10">
    <location>
        <begin position="350"/>
        <end position="424"/>
    </location>
</feature>
<comment type="subunit">
    <text evidence="8">Part of the Bam complex.</text>
</comment>
<keyword evidence="6 8" id="KW-0472">Membrane</keyword>
<dbReference type="PIRSF" id="PIRSF006076">
    <property type="entry name" value="OM_assembly_OMP85"/>
    <property type="match status" value="1"/>
</dbReference>
<dbReference type="GO" id="GO:0051205">
    <property type="term" value="P:protein insertion into membrane"/>
    <property type="evidence" value="ECO:0007669"/>
    <property type="project" value="UniProtKB-UniRule"/>
</dbReference>
<dbReference type="Pfam" id="PF07244">
    <property type="entry name" value="POTRA"/>
    <property type="match status" value="5"/>
</dbReference>
<dbReference type="AlphaFoldDB" id="A0A840RC90"/>
<feature type="domain" description="POTRA" evidence="10">
    <location>
        <begin position="95"/>
        <end position="175"/>
    </location>
</feature>
<dbReference type="NCBIfam" id="TIGR03303">
    <property type="entry name" value="OM_YaeT"/>
    <property type="match status" value="1"/>
</dbReference>
<comment type="similarity">
    <text evidence="8">Belongs to the BamA family.</text>
</comment>
<dbReference type="Gene3D" id="3.10.20.310">
    <property type="entry name" value="membrane protein fhac"/>
    <property type="match status" value="5"/>
</dbReference>
<dbReference type="PROSITE" id="PS51779">
    <property type="entry name" value="POTRA"/>
    <property type="match status" value="5"/>
</dbReference>
<gene>
    <name evidence="8" type="primary">bamA</name>
    <name evidence="11" type="ORF">HNQ50_000756</name>
</gene>
<feature type="signal peptide" evidence="8">
    <location>
        <begin position="1"/>
        <end position="23"/>
    </location>
</feature>
<protein>
    <recommendedName>
        <fullName evidence="8 9">Outer membrane protein assembly factor BamA</fullName>
    </recommendedName>
</protein>
<evidence type="ECO:0000259" key="10">
    <source>
        <dbReference type="PROSITE" id="PS51779"/>
    </source>
</evidence>
<dbReference type="HAMAP" id="MF_01430">
    <property type="entry name" value="OM_assembly_BamA"/>
    <property type="match status" value="1"/>
</dbReference>
<keyword evidence="2 8" id="KW-1134">Transmembrane beta strand</keyword>
<dbReference type="PANTHER" id="PTHR12815:SF23">
    <property type="entry name" value="OUTER MEMBRANE PROTEIN ASSEMBLY FACTOR BAMA"/>
    <property type="match status" value="1"/>
</dbReference>
<evidence type="ECO:0000256" key="4">
    <source>
        <dbReference type="ARBA" id="ARBA00022729"/>
    </source>
</evidence>
<dbReference type="EMBL" id="JACHHN010000001">
    <property type="protein sequence ID" value="MBB5190046.1"/>
    <property type="molecule type" value="Genomic_DNA"/>
</dbReference>
<comment type="caution">
    <text evidence="11">The sequence shown here is derived from an EMBL/GenBank/DDBJ whole genome shotgun (WGS) entry which is preliminary data.</text>
</comment>
<reference evidence="11 12" key="1">
    <citation type="submission" date="2020-08" db="EMBL/GenBank/DDBJ databases">
        <title>Genomic Encyclopedia of Type Strains, Phase IV (KMG-IV): sequencing the most valuable type-strain genomes for metagenomic binning, comparative biology and taxonomic classification.</title>
        <authorList>
            <person name="Goeker M."/>
        </authorList>
    </citation>
    <scope>NUCLEOTIDE SEQUENCE [LARGE SCALE GENOMIC DNA]</scope>
    <source>
        <strain evidence="11 12">DSM 18233</strain>
    </source>
</reference>
<accession>A0A840RC90</accession>
<dbReference type="FunFam" id="3.10.20.310:FF:000003">
    <property type="entry name" value="Outer membrane protein assembly factor BamA"/>
    <property type="match status" value="1"/>
</dbReference>
<dbReference type="PANTHER" id="PTHR12815">
    <property type="entry name" value="SORTING AND ASSEMBLY MACHINERY SAMM50 PROTEIN FAMILY MEMBER"/>
    <property type="match status" value="1"/>
</dbReference>
<feature type="chain" id="PRO_5033175153" description="Outer membrane protein assembly factor BamA" evidence="8">
    <location>
        <begin position="24"/>
        <end position="762"/>
    </location>
</feature>
<dbReference type="InterPro" id="IPR000184">
    <property type="entry name" value="Bac_surfAg_D15"/>
</dbReference>
<dbReference type="InterPro" id="IPR034746">
    <property type="entry name" value="POTRA"/>
</dbReference>
<keyword evidence="4 8" id="KW-0732">Signal</keyword>
<evidence type="ECO:0000256" key="5">
    <source>
        <dbReference type="ARBA" id="ARBA00022737"/>
    </source>
</evidence>
<dbReference type="Pfam" id="PF01103">
    <property type="entry name" value="Omp85"/>
    <property type="match status" value="1"/>
</dbReference>
<evidence type="ECO:0000256" key="1">
    <source>
        <dbReference type="ARBA" id="ARBA00004370"/>
    </source>
</evidence>
<comment type="subcellular location">
    <subcellularLocation>
        <location evidence="8">Cell outer membrane</location>
    </subcellularLocation>
    <subcellularLocation>
        <location evidence="1">Membrane</location>
    </subcellularLocation>
</comment>
<dbReference type="RefSeq" id="WP_184097672.1">
    <property type="nucleotide sequence ID" value="NZ_JACHHN010000001.1"/>
</dbReference>
<dbReference type="Proteomes" id="UP000543030">
    <property type="component" value="Unassembled WGS sequence"/>
</dbReference>